<dbReference type="PRINTS" id="PR00682">
    <property type="entry name" value="IPNSYNTHASE"/>
</dbReference>
<dbReference type="GO" id="GO:0051213">
    <property type="term" value="F:dioxygenase activity"/>
    <property type="evidence" value="ECO:0007669"/>
    <property type="project" value="UniProtKB-KW"/>
</dbReference>
<dbReference type="AlphaFoldDB" id="A0A0A1STG7"/>
<dbReference type="PROSITE" id="PS51471">
    <property type="entry name" value="FE2OG_OXY"/>
    <property type="match status" value="1"/>
</dbReference>
<protein>
    <recommendedName>
        <fullName evidence="4">Fe2OG dioxygenase domain-containing protein</fullName>
    </recommendedName>
</protein>
<dbReference type="GO" id="GO:0044283">
    <property type="term" value="P:small molecule biosynthetic process"/>
    <property type="evidence" value="ECO:0007669"/>
    <property type="project" value="UniProtKB-ARBA"/>
</dbReference>
<proteinExistence type="inferred from homology"/>
<evidence type="ECO:0000256" key="3">
    <source>
        <dbReference type="RuleBase" id="RU003682"/>
    </source>
</evidence>
<dbReference type="InterPro" id="IPR005123">
    <property type="entry name" value="Oxoglu/Fe-dep_dioxygenase_dom"/>
</dbReference>
<accession>A0A0A1STG7</accession>
<evidence type="ECO:0000259" key="4">
    <source>
        <dbReference type="PROSITE" id="PS51471"/>
    </source>
</evidence>
<dbReference type="InterPro" id="IPR050231">
    <property type="entry name" value="Iron_ascorbate_oxido_reductase"/>
</dbReference>
<organism evidence="5 6">
    <name type="scientific">[Torrubiella] hemipterigena</name>
    <dbReference type="NCBI Taxonomy" id="1531966"/>
    <lineage>
        <taxon>Eukaryota</taxon>
        <taxon>Fungi</taxon>
        <taxon>Dikarya</taxon>
        <taxon>Ascomycota</taxon>
        <taxon>Pezizomycotina</taxon>
        <taxon>Sordariomycetes</taxon>
        <taxon>Hypocreomycetidae</taxon>
        <taxon>Hypocreales</taxon>
        <taxon>Clavicipitaceae</taxon>
        <taxon>Clavicipitaceae incertae sedis</taxon>
        <taxon>'Torrubiella' clade</taxon>
    </lineage>
</organism>
<dbReference type="InterPro" id="IPR027443">
    <property type="entry name" value="IPNS-like_sf"/>
</dbReference>
<dbReference type="InterPro" id="IPR044861">
    <property type="entry name" value="IPNS-like_FE2OG_OXY"/>
</dbReference>
<dbReference type="SMR" id="A0A0A1STG7"/>
<reference evidence="5 6" key="1">
    <citation type="journal article" date="2015" name="Genome Announc.">
        <title>Draft Genome Sequence and Gene Annotation of the Entomopathogenic Fungus Verticillium hemipterigenum.</title>
        <authorList>
            <person name="Horn F."/>
            <person name="Habel A."/>
            <person name="Scharf D.H."/>
            <person name="Dworschak J."/>
            <person name="Brakhage A.A."/>
            <person name="Guthke R."/>
            <person name="Hertweck C."/>
            <person name="Linde J."/>
        </authorList>
    </citation>
    <scope>NUCLEOTIDE SEQUENCE [LARGE SCALE GENOMIC DNA]</scope>
</reference>
<evidence type="ECO:0000313" key="6">
    <source>
        <dbReference type="Proteomes" id="UP000039046"/>
    </source>
</evidence>
<dbReference type="STRING" id="1531966.A0A0A1STG7"/>
<keyword evidence="3" id="KW-0408">Iron</keyword>
<gene>
    <name evidence="5" type="ORF">VHEMI01588</name>
</gene>
<dbReference type="SUPFAM" id="SSF51197">
    <property type="entry name" value="Clavaminate synthase-like"/>
    <property type="match status" value="1"/>
</dbReference>
<name>A0A0A1STG7_9HYPO</name>
<dbReference type="Pfam" id="PF03171">
    <property type="entry name" value="2OG-FeII_Oxy"/>
    <property type="match status" value="1"/>
</dbReference>
<evidence type="ECO:0000256" key="2">
    <source>
        <dbReference type="ARBA" id="ARBA00022964"/>
    </source>
</evidence>
<evidence type="ECO:0000256" key="1">
    <source>
        <dbReference type="ARBA" id="ARBA00008056"/>
    </source>
</evidence>
<dbReference type="OrthoDB" id="288590at2759"/>
<evidence type="ECO:0000313" key="5">
    <source>
        <dbReference type="EMBL" id="CEJ81466.1"/>
    </source>
</evidence>
<keyword evidence="2" id="KW-0223">Dioxygenase</keyword>
<keyword evidence="3" id="KW-0560">Oxidoreductase</keyword>
<keyword evidence="3" id="KW-0479">Metal-binding</keyword>
<dbReference type="PANTHER" id="PTHR47990">
    <property type="entry name" value="2-OXOGLUTARATE (2OG) AND FE(II)-DEPENDENT OXYGENASE SUPERFAMILY PROTEIN-RELATED"/>
    <property type="match status" value="1"/>
</dbReference>
<sequence>MGSVGTDSIPTVDISAFISPTATEQEKQRVVDQVRHAATTYGFMHAVGHGVSVEEQKEMLNCTKKFFDLPMDQRMEVHVGKSMGKSLRGYEPSLIQVHHKGLLPDTKETFMVGAEIPPDHPDAGTFSTGPNLWPAGLDENDFRKPVMEYQAKMVNLAKVFLKILGRGLPKEWGHKEDVLEQLAENPSIPMRMLHYAPQPVRQDNQFGVADHTDFGCLTLLLQETGSKGLEVWYPPTEKWISVPPMEGAYVVNMSDMMQKWTGGYYRSARHRVITTSNQHRYSVAFFLNGNLKLKAKALDGSGEEVIIGEHIRGRLIETLGKTGEMLK</sequence>
<feature type="domain" description="Fe2OG dioxygenase" evidence="4">
    <location>
        <begin position="186"/>
        <end position="289"/>
    </location>
</feature>
<dbReference type="HOGENOM" id="CLU_010119_6_3_1"/>
<keyword evidence="6" id="KW-1185">Reference proteome</keyword>
<comment type="similarity">
    <text evidence="1 3">Belongs to the iron/ascorbate-dependent oxidoreductase family.</text>
</comment>
<dbReference type="Proteomes" id="UP000039046">
    <property type="component" value="Unassembled WGS sequence"/>
</dbReference>
<dbReference type="InterPro" id="IPR026992">
    <property type="entry name" value="DIOX_N"/>
</dbReference>
<dbReference type="GO" id="GO:0046872">
    <property type="term" value="F:metal ion binding"/>
    <property type="evidence" value="ECO:0007669"/>
    <property type="project" value="UniProtKB-KW"/>
</dbReference>
<dbReference type="Gene3D" id="2.60.120.330">
    <property type="entry name" value="B-lactam Antibiotic, Isopenicillin N Synthase, Chain"/>
    <property type="match status" value="1"/>
</dbReference>
<dbReference type="EMBL" id="CDHN01000001">
    <property type="protein sequence ID" value="CEJ81466.1"/>
    <property type="molecule type" value="Genomic_DNA"/>
</dbReference>
<dbReference type="Pfam" id="PF14226">
    <property type="entry name" value="DIOX_N"/>
    <property type="match status" value="1"/>
</dbReference>